<dbReference type="Gene3D" id="3.40.50.2300">
    <property type="match status" value="1"/>
</dbReference>
<comment type="function">
    <text evidence="2">May play the central regulatory role in sporulation. It may be an element of the effector pathway responsible for the activation of sporulation genes in response to nutritional stress. Spo0A may act in concert with spo0H (a sigma factor) to control the expression of some genes that are critical to the sporulation process.</text>
</comment>
<dbReference type="OrthoDB" id="1769137at2"/>
<dbReference type="EMBL" id="QGQD01000107">
    <property type="protein sequence ID" value="TLC97953.1"/>
    <property type="molecule type" value="Genomic_DNA"/>
</dbReference>
<proteinExistence type="predicted"/>
<dbReference type="CDD" id="cd17536">
    <property type="entry name" value="REC_YesN-like"/>
    <property type="match status" value="1"/>
</dbReference>
<dbReference type="InterPro" id="IPR011006">
    <property type="entry name" value="CheY-like_superfamily"/>
</dbReference>
<evidence type="ECO:0000259" key="4">
    <source>
        <dbReference type="PROSITE" id="PS50110"/>
    </source>
</evidence>
<dbReference type="PROSITE" id="PS50110">
    <property type="entry name" value="RESPONSE_REGULATORY"/>
    <property type="match status" value="1"/>
</dbReference>
<dbReference type="Pfam" id="PF00072">
    <property type="entry name" value="Response_reg"/>
    <property type="match status" value="1"/>
</dbReference>
<evidence type="ECO:0000256" key="3">
    <source>
        <dbReference type="PROSITE-ProRule" id="PRU00169"/>
    </source>
</evidence>
<dbReference type="AlphaFoldDB" id="A0A4U8Q1D4"/>
<name>A0A4U8Q1D4_9FIRM</name>
<evidence type="ECO:0000313" key="5">
    <source>
        <dbReference type="EMBL" id="TLC97953.1"/>
    </source>
</evidence>
<dbReference type="PANTHER" id="PTHR43228">
    <property type="entry name" value="TWO-COMPONENT RESPONSE REGULATOR"/>
    <property type="match status" value="1"/>
</dbReference>
<dbReference type="SUPFAM" id="SSF52172">
    <property type="entry name" value="CheY-like"/>
    <property type="match status" value="1"/>
</dbReference>
<sequence>MIKMALIDDEQSVLEWLEKSFPWEQCGVNIVGTAENGKQGLDIIQKEIPDIVITSIDMPIMDGLEMMEKAVGMGIDTKFIVLSGYNEFENAQEAIRYGVKEYLPKPVTEEQILEAVKRVSCRIEESKRRIEWVKEMRQEPHQDQDMLIIRLFQQLIMQIPVQDEVIQDYRRLTGHGERTKYQVILIRAEDQEVVSDSIVSMIEECFRKYHFEAATVNYLPGEIMLVISYLADNLLYIILNENMKKVTKMVSDRMVEEFHLSCTIGISEIQKGLESVYGCANQAKNALVFTTLEENHNIVSISNLMFEDEEYHSPIKRERQLLNALKAGDADEAEKVLDMIYEEFSEQKKNSLSINKKICTELIVVCIKSLYPMGMCLNELFQTEDDPIYLIHDQKSITDVKKIVYRAVRQMAECIGEKKCEVPEK</sequence>
<feature type="domain" description="Response regulatory" evidence="4">
    <location>
        <begin position="3"/>
        <end position="120"/>
    </location>
</feature>
<dbReference type="PANTHER" id="PTHR43228:SF1">
    <property type="entry name" value="TWO-COMPONENT RESPONSE REGULATOR ARR22"/>
    <property type="match status" value="1"/>
</dbReference>
<comment type="caution">
    <text evidence="5">The sequence shown here is derived from an EMBL/GenBank/DDBJ whole genome shotgun (WGS) entry which is preliminary data.</text>
</comment>
<dbReference type="InterPro" id="IPR052048">
    <property type="entry name" value="ST_Response_Regulator"/>
</dbReference>
<evidence type="ECO:0000313" key="6">
    <source>
        <dbReference type="Proteomes" id="UP000306509"/>
    </source>
</evidence>
<dbReference type="Proteomes" id="UP000306509">
    <property type="component" value="Unassembled WGS sequence"/>
</dbReference>
<gene>
    <name evidence="5" type="ORF">DSM106044_05320</name>
</gene>
<organism evidence="5 6">
    <name type="scientific">Robinsoniella peoriensis</name>
    <dbReference type="NCBI Taxonomy" id="180332"/>
    <lineage>
        <taxon>Bacteria</taxon>
        <taxon>Bacillati</taxon>
        <taxon>Bacillota</taxon>
        <taxon>Clostridia</taxon>
        <taxon>Lachnospirales</taxon>
        <taxon>Lachnospiraceae</taxon>
        <taxon>Robinsoniella</taxon>
    </lineage>
</organism>
<comment type="caution">
    <text evidence="3">Lacks conserved residue(s) required for the propagation of feature annotation.</text>
</comment>
<evidence type="ECO:0000256" key="1">
    <source>
        <dbReference type="ARBA" id="ARBA00018672"/>
    </source>
</evidence>
<dbReference type="GO" id="GO:0000160">
    <property type="term" value="P:phosphorelay signal transduction system"/>
    <property type="evidence" value="ECO:0007669"/>
    <property type="project" value="InterPro"/>
</dbReference>
<dbReference type="InterPro" id="IPR001789">
    <property type="entry name" value="Sig_transdc_resp-reg_receiver"/>
</dbReference>
<accession>A0A4U8Q1D4</accession>
<dbReference type="STRING" id="180332.GCA_000797495_01756"/>
<reference evidence="5 6" key="1">
    <citation type="journal article" date="2019" name="Anaerobe">
        <title>Detection of Robinsoniella peoriensis in multiple bone samples of a trauma patient.</title>
        <authorList>
            <person name="Schrottner P."/>
            <person name="Hartwich K."/>
            <person name="Bunk B."/>
            <person name="Schober I."/>
            <person name="Helbig S."/>
            <person name="Rudolph W.W."/>
            <person name="Gunzer F."/>
        </authorList>
    </citation>
    <scope>NUCLEOTIDE SEQUENCE [LARGE SCALE GENOMIC DNA]</scope>
    <source>
        <strain evidence="5 6">DSM 106044</strain>
    </source>
</reference>
<dbReference type="SMART" id="SM00448">
    <property type="entry name" value="REC"/>
    <property type="match status" value="1"/>
</dbReference>
<dbReference type="RefSeq" id="WP_070041982.1">
    <property type="nucleotide sequence ID" value="NZ_CABMJZ010000093.1"/>
</dbReference>
<protein>
    <recommendedName>
        <fullName evidence="1">Stage 0 sporulation protein A homolog</fullName>
    </recommendedName>
</protein>
<keyword evidence="6" id="KW-1185">Reference proteome</keyword>
<evidence type="ECO:0000256" key="2">
    <source>
        <dbReference type="ARBA" id="ARBA00024867"/>
    </source>
</evidence>